<gene>
    <name evidence="2" type="ORF">Sangu_1191300</name>
</gene>
<reference evidence="2" key="2">
    <citation type="journal article" date="2024" name="Plant">
        <title>Genomic evolution and insights into agronomic trait innovations of Sesamum species.</title>
        <authorList>
            <person name="Miao H."/>
            <person name="Wang L."/>
            <person name="Qu L."/>
            <person name="Liu H."/>
            <person name="Sun Y."/>
            <person name="Le M."/>
            <person name="Wang Q."/>
            <person name="Wei S."/>
            <person name="Zheng Y."/>
            <person name="Lin W."/>
            <person name="Duan Y."/>
            <person name="Cao H."/>
            <person name="Xiong S."/>
            <person name="Wang X."/>
            <person name="Wei L."/>
            <person name="Li C."/>
            <person name="Ma Q."/>
            <person name="Ju M."/>
            <person name="Zhao R."/>
            <person name="Li G."/>
            <person name="Mu C."/>
            <person name="Tian Q."/>
            <person name="Mei H."/>
            <person name="Zhang T."/>
            <person name="Gao T."/>
            <person name="Zhang H."/>
        </authorList>
    </citation>
    <scope>NUCLEOTIDE SEQUENCE</scope>
    <source>
        <strain evidence="2">G01</strain>
    </source>
</reference>
<accession>A0AAW2NH62</accession>
<organism evidence="2">
    <name type="scientific">Sesamum angustifolium</name>
    <dbReference type="NCBI Taxonomy" id="2727405"/>
    <lineage>
        <taxon>Eukaryota</taxon>
        <taxon>Viridiplantae</taxon>
        <taxon>Streptophyta</taxon>
        <taxon>Embryophyta</taxon>
        <taxon>Tracheophyta</taxon>
        <taxon>Spermatophyta</taxon>
        <taxon>Magnoliopsida</taxon>
        <taxon>eudicotyledons</taxon>
        <taxon>Gunneridae</taxon>
        <taxon>Pentapetalae</taxon>
        <taxon>asterids</taxon>
        <taxon>lamiids</taxon>
        <taxon>Lamiales</taxon>
        <taxon>Pedaliaceae</taxon>
        <taxon>Sesamum</taxon>
    </lineage>
</organism>
<comment type="caution">
    <text evidence="2">The sequence shown here is derived from an EMBL/GenBank/DDBJ whole genome shotgun (WGS) entry which is preliminary data.</text>
</comment>
<evidence type="ECO:0000256" key="1">
    <source>
        <dbReference type="SAM" id="MobiDB-lite"/>
    </source>
</evidence>
<dbReference type="AlphaFoldDB" id="A0AAW2NH62"/>
<name>A0AAW2NH62_9LAMI</name>
<feature type="region of interest" description="Disordered" evidence="1">
    <location>
        <begin position="1"/>
        <end position="36"/>
    </location>
</feature>
<dbReference type="EMBL" id="JACGWK010000007">
    <property type="protein sequence ID" value="KAL0343039.1"/>
    <property type="molecule type" value="Genomic_DNA"/>
</dbReference>
<feature type="non-terminal residue" evidence="2">
    <location>
        <position position="1"/>
    </location>
</feature>
<sequence>IVADEGDESEGGEVVGDLNDNKPFSEGEEFDNSDSEYEYKMKDDQDEEEDVAVEKDDWAFEGEELVDTVIKETDEGKKVRLGRRILMQKG</sequence>
<feature type="compositionally biased region" description="Acidic residues" evidence="1">
    <location>
        <begin position="1"/>
        <end position="11"/>
    </location>
</feature>
<feature type="compositionally biased region" description="Acidic residues" evidence="1">
    <location>
        <begin position="26"/>
        <end position="36"/>
    </location>
</feature>
<evidence type="ECO:0000313" key="2">
    <source>
        <dbReference type="EMBL" id="KAL0343039.1"/>
    </source>
</evidence>
<proteinExistence type="predicted"/>
<reference evidence="2" key="1">
    <citation type="submission" date="2020-06" db="EMBL/GenBank/DDBJ databases">
        <authorList>
            <person name="Li T."/>
            <person name="Hu X."/>
            <person name="Zhang T."/>
            <person name="Song X."/>
            <person name="Zhang H."/>
            <person name="Dai N."/>
            <person name="Sheng W."/>
            <person name="Hou X."/>
            <person name="Wei L."/>
        </authorList>
    </citation>
    <scope>NUCLEOTIDE SEQUENCE</scope>
    <source>
        <strain evidence="2">G01</strain>
        <tissue evidence="2">Leaf</tissue>
    </source>
</reference>
<protein>
    <submittedName>
        <fullName evidence="2">Uncharacterized protein</fullName>
    </submittedName>
</protein>